<accession>A0ABY6YN24</accession>
<keyword evidence="3" id="KW-1185">Reference proteome</keyword>
<name>A0ABY6YN24_9ACTN</name>
<reference evidence="2 3" key="1">
    <citation type="journal article" date="2013" name="Int. J. Syst. Evol. Microbiol.">
        <title>Description of Streptomonospora sediminis sp. nov. and Streptomonospora nanhaiensis sp. nov., and reclassification of Nocardiopsis arabia Hozzein &amp; Goodfellow 2008 as Streptomonospora arabica comb. nov. and emended description of the genus Streptomonospora.</title>
        <authorList>
            <person name="Zhang D.F."/>
            <person name="Pan H.Q."/>
            <person name="He J."/>
            <person name="Zhang X.M."/>
            <person name="Zhang Y.G."/>
            <person name="Klenk H.P."/>
            <person name="Hu J.C."/>
            <person name="Li W.J."/>
        </authorList>
    </citation>
    <scope>NUCLEOTIDE SEQUENCE [LARGE SCALE GENOMIC DNA]</scope>
    <source>
        <strain evidence="2 3">12A09</strain>
    </source>
</reference>
<keyword evidence="1" id="KW-1133">Transmembrane helix</keyword>
<keyword evidence="1" id="KW-0472">Membrane</keyword>
<protein>
    <recommendedName>
        <fullName evidence="4">Integral membrane protein</fullName>
    </recommendedName>
</protein>
<sequence>MSTKTAVRIAYATLTLALVTAVIGTLSQGTPWWIWAVLALVAVGVVTVHILARRAGLM</sequence>
<organism evidence="2 3">
    <name type="scientific">Streptomonospora nanhaiensis</name>
    <dbReference type="NCBI Taxonomy" id="1323731"/>
    <lineage>
        <taxon>Bacteria</taxon>
        <taxon>Bacillati</taxon>
        <taxon>Actinomycetota</taxon>
        <taxon>Actinomycetes</taxon>
        <taxon>Streptosporangiales</taxon>
        <taxon>Nocardiopsidaceae</taxon>
        <taxon>Streptomonospora</taxon>
    </lineage>
</organism>
<keyword evidence="1" id="KW-0812">Transmembrane</keyword>
<dbReference type="EMBL" id="CP113264">
    <property type="protein sequence ID" value="WAE73623.1"/>
    <property type="molecule type" value="Genomic_DNA"/>
</dbReference>
<gene>
    <name evidence="2" type="ORF">OUQ99_00320</name>
</gene>
<dbReference type="RefSeq" id="WP_267947406.1">
    <property type="nucleotide sequence ID" value="NZ_CP113264.1"/>
</dbReference>
<evidence type="ECO:0008006" key="4">
    <source>
        <dbReference type="Google" id="ProtNLM"/>
    </source>
</evidence>
<feature type="transmembrane region" description="Helical" evidence="1">
    <location>
        <begin position="7"/>
        <end position="26"/>
    </location>
</feature>
<dbReference type="Proteomes" id="UP001156498">
    <property type="component" value="Chromosome"/>
</dbReference>
<proteinExistence type="predicted"/>
<evidence type="ECO:0000313" key="2">
    <source>
        <dbReference type="EMBL" id="WAE73623.1"/>
    </source>
</evidence>
<evidence type="ECO:0000256" key="1">
    <source>
        <dbReference type="SAM" id="Phobius"/>
    </source>
</evidence>
<evidence type="ECO:0000313" key="3">
    <source>
        <dbReference type="Proteomes" id="UP001156498"/>
    </source>
</evidence>
<feature type="transmembrane region" description="Helical" evidence="1">
    <location>
        <begin position="32"/>
        <end position="52"/>
    </location>
</feature>